<sequence length="182" mass="20797">MAKRAARLGGATGNLRFQTARYTLRYQVEHEMPFIAAQQLALNNPIRVKIAHIYQTRPRDTLWYSFGLRMLLDYKSVVRSWAMGRSRVAFRKALAERGYAQDGKAISSFPRAATEETQIAGLRGSVDFTVREEVVTAKSSDIEKDMREIVDKIIRVMLHAPKAGTGKLKQRVLWDNKQSKRK</sequence>
<dbReference type="RefSeq" id="XP_020058399.1">
    <property type="nucleotide sequence ID" value="XM_020198423.1"/>
</dbReference>
<organism evidence="1 2">
    <name type="scientific">Aspergillus aculeatus (strain ATCC 16872 / CBS 172.66 / WB 5094)</name>
    <dbReference type="NCBI Taxonomy" id="690307"/>
    <lineage>
        <taxon>Eukaryota</taxon>
        <taxon>Fungi</taxon>
        <taxon>Dikarya</taxon>
        <taxon>Ascomycota</taxon>
        <taxon>Pezizomycotina</taxon>
        <taxon>Eurotiomycetes</taxon>
        <taxon>Eurotiomycetidae</taxon>
        <taxon>Eurotiales</taxon>
        <taxon>Aspergillaceae</taxon>
        <taxon>Aspergillus</taxon>
        <taxon>Aspergillus subgen. Circumdati</taxon>
    </lineage>
</organism>
<proteinExistence type="predicted"/>
<evidence type="ECO:0000313" key="1">
    <source>
        <dbReference type="EMBL" id="OJK02060.1"/>
    </source>
</evidence>
<dbReference type="Proteomes" id="UP000184546">
    <property type="component" value="Unassembled WGS sequence"/>
</dbReference>
<dbReference type="EMBL" id="KV878973">
    <property type="protein sequence ID" value="OJK02060.1"/>
    <property type="molecule type" value="Genomic_DNA"/>
</dbReference>
<gene>
    <name evidence="1" type="ORF">ASPACDRAFT_1886464</name>
</gene>
<dbReference type="OMA" id="IRSWCAR"/>
<dbReference type="OrthoDB" id="5238363at2759"/>
<evidence type="ECO:0000313" key="2">
    <source>
        <dbReference type="Proteomes" id="UP000184546"/>
    </source>
</evidence>
<dbReference type="VEuPathDB" id="FungiDB:ASPACDRAFT_1886464"/>
<dbReference type="GeneID" id="30972237"/>
<name>A0A1L9X0Q0_ASPA1</name>
<reference evidence="2" key="1">
    <citation type="journal article" date="2017" name="Genome Biol.">
        <title>Comparative genomics reveals high biological diversity and specific adaptations in the industrially and medically important fungal genus Aspergillus.</title>
        <authorList>
            <person name="de Vries R.P."/>
            <person name="Riley R."/>
            <person name="Wiebenga A."/>
            <person name="Aguilar-Osorio G."/>
            <person name="Amillis S."/>
            <person name="Uchima C.A."/>
            <person name="Anderluh G."/>
            <person name="Asadollahi M."/>
            <person name="Askin M."/>
            <person name="Barry K."/>
            <person name="Battaglia E."/>
            <person name="Bayram O."/>
            <person name="Benocci T."/>
            <person name="Braus-Stromeyer S.A."/>
            <person name="Caldana C."/>
            <person name="Canovas D."/>
            <person name="Cerqueira G.C."/>
            <person name="Chen F."/>
            <person name="Chen W."/>
            <person name="Choi C."/>
            <person name="Clum A."/>
            <person name="Dos Santos R.A."/>
            <person name="Damasio A.R."/>
            <person name="Diallinas G."/>
            <person name="Emri T."/>
            <person name="Fekete E."/>
            <person name="Flipphi M."/>
            <person name="Freyberg S."/>
            <person name="Gallo A."/>
            <person name="Gournas C."/>
            <person name="Habgood R."/>
            <person name="Hainaut M."/>
            <person name="Harispe M.L."/>
            <person name="Henrissat B."/>
            <person name="Hilden K.S."/>
            <person name="Hope R."/>
            <person name="Hossain A."/>
            <person name="Karabika E."/>
            <person name="Karaffa L."/>
            <person name="Karanyi Z."/>
            <person name="Krasevec N."/>
            <person name="Kuo A."/>
            <person name="Kusch H."/>
            <person name="LaButti K."/>
            <person name="Lagendijk E.L."/>
            <person name="Lapidus A."/>
            <person name="Levasseur A."/>
            <person name="Lindquist E."/>
            <person name="Lipzen A."/>
            <person name="Logrieco A.F."/>
            <person name="MacCabe A."/>
            <person name="Maekelae M.R."/>
            <person name="Malavazi I."/>
            <person name="Melin P."/>
            <person name="Meyer V."/>
            <person name="Mielnichuk N."/>
            <person name="Miskei M."/>
            <person name="Molnar A.P."/>
            <person name="Mule G."/>
            <person name="Ngan C.Y."/>
            <person name="Orejas M."/>
            <person name="Orosz E."/>
            <person name="Ouedraogo J.P."/>
            <person name="Overkamp K.M."/>
            <person name="Park H.-S."/>
            <person name="Perrone G."/>
            <person name="Piumi F."/>
            <person name="Punt P.J."/>
            <person name="Ram A.F."/>
            <person name="Ramon A."/>
            <person name="Rauscher S."/>
            <person name="Record E."/>
            <person name="Riano-Pachon D.M."/>
            <person name="Robert V."/>
            <person name="Roehrig J."/>
            <person name="Ruller R."/>
            <person name="Salamov A."/>
            <person name="Salih N.S."/>
            <person name="Samson R.A."/>
            <person name="Sandor E."/>
            <person name="Sanguinetti M."/>
            <person name="Schuetze T."/>
            <person name="Sepcic K."/>
            <person name="Shelest E."/>
            <person name="Sherlock G."/>
            <person name="Sophianopoulou V."/>
            <person name="Squina F.M."/>
            <person name="Sun H."/>
            <person name="Susca A."/>
            <person name="Todd R.B."/>
            <person name="Tsang A."/>
            <person name="Unkles S.E."/>
            <person name="van de Wiele N."/>
            <person name="van Rossen-Uffink D."/>
            <person name="Oliveira J.V."/>
            <person name="Vesth T.C."/>
            <person name="Visser J."/>
            <person name="Yu J.-H."/>
            <person name="Zhou M."/>
            <person name="Andersen M.R."/>
            <person name="Archer D.B."/>
            <person name="Baker S.E."/>
            <person name="Benoit I."/>
            <person name="Brakhage A.A."/>
            <person name="Braus G.H."/>
            <person name="Fischer R."/>
            <person name="Frisvad J.C."/>
            <person name="Goldman G.H."/>
            <person name="Houbraken J."/>
            <person name="Oakley B."/>
            <person name="Pocsi I."/>
            <person name="Scazzocchio C."/>
            <person name="Seiboth B."/>
            <person name="vanKuyk P.A."/>
            <person name="Wortman J."/>
            <person name="Dyer P.S."/>
            <person name="Grigoriev I.V."/>
        </authorList>
    </citation>
    <scope>NUCLEOTIDE SEQUENCE [LARGE SCALE GENOMIC DNA]</scope>
    <source>
        <strain evidence="2">ATCC 16872 / CBS 172.66 / WB 5094</strain>
    </source>
</reference>
<accession>A0A1L9X0Q0</accession>
<protein>
    <submittedName>
        <fullName evidence="1">Uncharacterized protein</fullName>
    </submittedName>
</protein>
<keyword evidence="2" id="KW-1185">Reference proteome</keyword>
<dbReference type="STRING" id="690307.A0A1L9X0Q0"/>
<dbReference type="AlphaFoldDB" id="A0A1L9X0Q0"/>